<protein>
    <submittedName>
        <fullName evidence="1">Uncharacterized protein</fullName>
    </submittedName>
</protein>
<evidence type="ECO:0000313" key="2">
    <source>
        <dbReference type="Proteomes" id="UP001234297"/>
    </source>
</evidence>
<name>A0ACC2KAV8_PERAE</name>
<proteinExistence type="predicted"/>
<reference evidence="1 2" key="1">
    <citation type="journal article" date="2022" name="Hortic Res">
        <title>A haplotype resolved chromosomal level avocado genome allows analysis of novel avocado genes.</title>
        <authorList>
            <person name="Nath O."/>
            <person name="Fletcher S.J."/>
            <person name="Hayward A."/>
            <person name="Shaw L.M."/>
            <person name="Masouleh A.K."/>
            <person name="Furtado A."/>
            <person name="Henry R.J."/>
            <person name="Mitter N."/>
        </authorList>
    </citation>
    <scope>NUCLEOTIDE SEQUENCE [LARGE SCALE GENOMIC DNA]</scope>
    <source>
        <strain evidence="2">cv. Hass</strain>
    </source>
</reference>
<organism evidence="1 2">
    <name type="scientific">Persea americana</name>
    <name type="common">Avocado</name>
    <dbReference type="NCBI Taxonomy" id="3435"/>
    <lineage>
        <taxon>Eukaryota</taxon>
        <taxon>Viridiplantae</taxon>
        <taxon>Streptophyta</taxon>
        <taxon>Embryophyta</taxon>
        <taxon>Tracheophyta</taxon>
        <taxon>Spermatophyta</taxon>
        <taxon>Magnoliopsida</taxon>
        <taxon>Magnoliidae</taxon>
        <taxon>Laurales</taxon>
        <taxon>Lauraceae</taxon>
        <taxon>Persea</taxon>
    </lineage>
</organism>
<dbReference type="Proteomes" id="UP001234297">
    <property type="component" value="Chromosome 4"/>
</dbReference>
<accession>A0ACC2KAV8</accession>
<dbReference type="EMBL" id="CM056812">
    <property type="protein sequence ID" value="KAJ8618259.1"/>
    <property type="molecule type" value="Genomic_DNA"/>
</dbReference>
<evidence type="ECO:0000313" key="1">
    <source>
        <dbReference type="EMBL" id="KAJ8618259.1"/>
    </source>
</evidence>
<gene>
    <name evidence="1" type="ORF">MRB53_014445</name>
</gene>
<keyword evidence="2" id="KW-1185">Reference proteome</keyword>
<comment type="caution">
    <text evidence="1">The sequence shown here is derived from an EMBL/GenBank/DDBJ whole genome shotgun (WGS) entry which is preliminary data.</text>
</comment>
<sequence>MQSSHDLLETSVANPTATKAVRLELPTVPLDALKASTKRSKTIKTTEERPTWLPDGWIMDVRRRTSSKREGYTDRYYYNPNIHHRFRSRKEVESFLKTETTRENKPKPKQVESHNDRNENSPKFNSKNCPTKVSWVLSNYGQGLWTPYVNSEEVPKSTKSLWVAKMEDIINDVNNS</sequence>